<dbReference type="InterPro" id="IPR044816">
    <property type="entry name" value="BURP"/>
</dbReference>
<dbReference type="PANTHER" id="PTHR31236:SF32">
    <property type="entry name" value="BURP DOMAIN PROTEIN USPL1-LIKE"/>
    <property type="match status" value="1"/>
</dbReference>
<dbReference type="PROSITE" id="PS51277">
    <property type="entry name" value="BURP"/>
    <property type="match status" value="1"/>
</dbReference>
<evidence type="ECO:0000256" key="1">
    <source>
        <dbReference type="SAM" id="SignalP"/>
    </source>
</evidence>
<dbReference type="AlphaFoldDB" id="A0A7N0T1Y8"/>
<dbReference type="SMART" id="SM01045">
    <property type="entry name" value="BURP"/>
    <property type="match status" value="1"/>
</dbReference>
<keyword evidence="4" id="KW-1185">Reference proteome</keyword>
<organism evidence="3 4">
    <name type="scientific">Kalanchoe fedtschenkoi</name>
    <name type="common">Lavender scallops</name>
    <name type="synonym">South American air plant</name>
    <dbReference type="NCBI Taxonomy" id="63787"/>
    <lineage>
        <taxon>Eukaryota</taxon>
        <taxon>Viridiplantae</taxon>
        <taxon>Streptophyta</taxon>
        <taxon>Embryophyta</taxon>
        <taxon>Tracheophyta</taxon>
        <taxon>Spermatophyta</taxon>
        <taxon>Magnoliopsida</taxon>
        <taxon>eudicotyledons</taxon>
        <taxon>Gunneridae</taxon>
        <taxon>Pentapetalae</taxon>
        <taxon>Saxifragales</taxon>
        <taxon>Crassulaceae</taxon>
        <taxon>Kalanchoe</taxon>
    </lineage>
</organism>
<dbReference type="PANTHER" id="PTHR31236">
    <property type="entry name" value="BURP DOMAIN PROTEIN USPL1-LIKE"/>
    <property type="match status" value="1"/>
</dbReference>
<evidence type="ECO:0000313" key="4">
    <source>
        <dbReference type="Proteomes" id="UP000594263"/>
    </source>
</evidence>
<dbReference type="Pfam" id="PF03181">
    <property type="entry name" value="BURP"/>
    <property type="match status" value="1"/>
</dbReference>
<keyword evidence="1" id="KW-0732">Signal</keyword>
<dbReference type="OMA" id="MFFKIDD"/>
<protein>
    <recommendedName>
        <fullName evidence="2">BURP domain-containing protein</fullName>
    </recommendedName>
</protein>
<accession>A0A7N0T1Y8</accession>
<dbReference type="InterPro" id="IPR004873">
    <property type="entry name" value="BURP_dom"/>
</dbReference>
<evidence type="ECO:0000259" key="2">
    <source>
        <dbReference type="PROSITE" id="PS51277"/>
    </source>
</evidence>
<feature type="domain" description="BURP" evidence="2">
    <location>
        <begin position="61"/>
        <end position="278"/>
    </location>
</feature>
<evidence type="ECO:0000313" key="3">
    <source>
        <dbReference type="EnsemblPlants" id="Kaladp0018s0158.1.v1.1"/>
    </source>
</evidence>
<dbReference type="Proteomes" id="UP000594263">
    <property type="component" value="Unplaced"/>
</dbReference>
<feature type="chain" id="PRO_5029639590" description="BURP domain-containing protein" evidence="1">
    <location>
        <begin position="25"/>
        <end position="283"/>
    </location>
</feature>
<sequence length="283" mass="30936">MGSATVGYALLHLLVFMCACGSGAREISSKLGEADDVLRLHGDEAHPASHMAHMDPSVLVFFIPKDLKLGSLIPIHFPKRDPSSSPKFIPRETADMIPFSSAKLHYLLSYFKFSPGSPQATAMGDTLRQCEARAIESETKFCATSLESLLDFTRGALGSDAHIKVLATKHLSKSDTRFQKYAVSDEPRAVPARRVVGCHTMPYPYAVFYCHTQESETQVFEVSLKGENGDLVEAVAVCHMDTSLWSPDHVSFKILGVHPGSSPVCHFFPSDHLVWVSSTSPGN</sequence>
<reference evidence="3" key="1">
    <citation type="submission" date="2021-01" db="UniProtKB">
        <authorList>
            <consortium name="EnsemblPlants"/>
        </authorList>
    </citation>
    <scope>IDENTIFICATION</scope>
</reference>
<dbReference type="EnsemblPlants" id="Kaladp0018s0158.1.v1.1">
    <property type="protein sequence ID" value="Kaladp0018s0158.1.v1.1"/>
    <property type="gene ID" value="Kaladp0018s0158.v1.1"/>
</dbReference>
<dbReference type="Gramene" id="Kaladp0018s0158.1.v1.1">
    <property type="protein sequence ID" value="Kaladp0018s0158.1.v1.1"/>
    <property type="gene ID" value="Kaladp0018s0158.v1.1"/>
</dbReference>
<name>A0A7N0T1Y8_KALFE</name>
<proteinExistence type="predicted"/>
<feature type="signal peptide" evidence="1">
    <location>
        <begin position="1"/>
        <end position="24"/>
    </location>
</feature>